<organism evidence="1 2">
    <name type="scientific">Mesorhabditis belari</name>
    <dbReference type="NCBI Taxonomy" id="2138241"/>
    <lineage>
        <taxon>Eukaryota</taxon>
        <taxon>Metazoa</taxon>
        <taxon>Ecdysozoa</taxon>
        <taxon>Nematoda</taxon>
        <taxon>Chromadorea</taxon>
        <taxon>Rhabditida</taxon>
        <taxon>Rhabditina</taxon>
        <taxon>Rhabditomorpha</taxon>
        <taxon>Rhabditoidea</taxon>
        <taxon>Rhabditidae</taxon>
        <taxon>Mesorhabditinae</taxon>
        <taxon>Mesorhabditis</taxon>
    </lineage>
</organism>
<evidence type="ECO:0000313" key="1">
    <source>
        <dbReference type="Proteomes" id="UP000887575"/>
    </source>
</evidence>
<reference evidence="2" key="1">
    <citation type="submission" date="2024-02" db="UniProtKB">
        <authorList>
            <consortium name="WormBaseParasite"/>
        </authorList>
    </citation>
    <scope>IDENTIFICATION</scope>
</reference>
<name>A0AAF3FJR2_9BILA</name>
<evidence type="ECO:0000313" key="2">
    <source>
        <dbReference type="WBParaSite" id="MBELARI_LOCUS6980"/>
    </source>
</evidence>
<protein>
    <submittedName>
        <fullName evidence="2">Tudor domain-containing protein</fullName>
    </submittedName>
</protein>
<sequence length="647" mass="73483">MEPPSDLNISQPLPVFEEQSVDFGDDSSLFYFFINASQIKIMKDRTNRHQIKSLDQLRQPFLYNSTENLPDLDTIIGSRTIAEMSTKRYECFLREIEKIGFLNMLKLLDTSSTLFLNNATELWGTLTCINTRHIQVLENEHLRKVRGVEGKQWRLQNIARIDDLQQLLIKNLSRTVNFEGRPIAFVHPCHLLCIEGGENLDTIEYVQQFMNGFSVPLLRNENVDFGTICLLECERGYWARVMALSVINKGLKVVKWKVACVDGGFDGKFLIEAPTHQLFVLPDELSQELLPSSVFLVKLRALAGIQEGMFDFAQQTLEEIVNNPACNKIVVLPKKTSRRVHRFAKLGELYVGDLIPEVDFALYPATSITELEPPLPPLLSDILINNGVFNCTPILCPVANDFWIYKSGRMPPRPHPPMLLGYSDLQFSPPVDAKFCQKALAGEELNTGSLAMFIDPNLRNDFVAKPILQVSPYWLCVDDSEIGWRKSQLAEEAMQSSLSQNTILRRSEIVCGNAMLFYRSNDLLIIRVLVATAKQFEAGKVKSWGVFDLDDPRPTNGDILSEVATENLYALPEALRLANLPARIFLSKIVNEGILNELQKKINDDSKAWMVAKLIDNRLQNRIEFGHATFRDVPECYFYVQSESKNK</sequence>
<proteinExistence type="predicted"/>
<dbReference type="WBParaSite" id="MBELARI_LOCUS6980">
    <property type="protein sequence ID" value="MBELARI_LOCUS6980"/>
    <property type="gene ID" value="MBELARI_LOCUS6980"/>
</dbReference>
<accession>A0AAF3FJR2</accession>
<dbReference type="AlphaFoldDB" id="A0AAF3FJR2"/>
<dbReference type="Proteomes" id="UP000887575">
    <property type="component" value="Unassembled WGS sequence"/>
</dbReference>
<keyword evidence="1" id="KW-1185">Reference proteome</keyword>